<evidence type="ECO:0000313" key="2">
    <source>
        <dbReference type="EMBL" id="OEV37143.1"/>
    </source>
</evidence>
<evidence type="ECO:0000256" key="1">
    <source>
        <dbReference type="SAM" id="MobiDB-lite"/>
    </source>
</evidence>
<name>A0A1E7N9I8_KITAU</name>
<feature type="compositionally biased region" description="Low complexity" evidence="1">
    <location>
        <begin position="18"/>
        <end position="31"/>
    </location>
</feature>
<dbReference type="AlphaFoldDB" id="A0A1E7N9I8"/>
<comment type="caution">
    <text evidence="2">The sequence shown here is derived from an EMBL/GenBank/DDBJ whole genome shotgun (WGS) entry which is preliminary data.</text>
</comment>
<reference evidence="2" key="1">
    <citation type="submission" date="2016-08" db="EMBL/GenBank/DDBJ databases">
        <title>Sequencing, Assembly and Comparative Genomics of S. aureofaciens ATCC 10762.</title>
        <authorList>
            <person name="Gradnigo J.S."/>
            <person name="Johnson N."/>
            <person name="Somerville G.A."/>
        </authorList>
    </citation>
    <scope>NUCLEOTIDE SEQUENCE [LARGE SCALE GENOMIC DNA]</scope>
    <source>
        <strain evidence="2">ATCC 10762</strain>
    </source>
</reference>
<proteinExistence type="predicted"/>
<feature type="region of interest" description="Disordered" evidence="1">
    <location>
        <begin position="1"/>
        <end position="47"/>
    </location>
</feature>
<sequence>MASRYTARGPSSSGAGRPPFHSSASSSSPEPSDTRVREGSAAAGAVTACDSARVRGRLPPGPASFIACGCAAGATEPSGARLRVRSTSVHVPSRRKRTGPAASSVVSVPSGLTQVVDTSLRSDTASTRRPVERAATRAAAMLPVGSTAAAVGGVPGEGLGCGLAANATGAPPASASDSATARDSGPAKVRLGICMRVP</sequence>
<organism evidence="2 3">
    <name type="scientific">Kitasatospora aureofaciens</name>
    <name type="common">Streptomyces aureofaciens</name>
    <dbReference type="NCBI Taxonomy" id="1894"/>
    <lineage>
        <taxon>Bacteria</taxon>
        <taxon>Bacillati</taxon>
        <taxon>Actinomycetota</taxon>
        <taxon>Actinomycetes</taxon>
        <taxon>Kitasatosporales</taxon>
        <taxon>Streptomycetaceae</taxon>
        <taxon>Kitasatospora</taxon>
    </lineage>
</organism>
<gene>
    <name evidence="2" type="ORF">HS99_0004810</name>
</gene>
<dbReference type="KEGG" id="kau:B6264_24185"/>
<dbReference type="Proteomes" id="UP000037395">
    <property type="component" value="Unassembled WGS sequence"/>
</dbReference>
<evidence type="ECO:0000313" key="3">
    <source>
        <dbReference type="Proteomes" id="UP000037395"/>
    </source>
</evidence>
<protein>
    <submittedName>
        <fullName evidence="2">Uncharacterized protein</fullName>
    </submittedName>
</protein>
<dbReference type="EMBL" id="JPRF03000021">
    <property type="protein sequence ID" value="OEV37143.1"/>
    <property type="molecule type" value="Genomic_DNA"/>
</dbReference>
<accession>A0A1E7N9I8</accession>
<keyword evidence="3" id="KW-1185">Reference proteome</keyword>